<dbReference type="NCBIfam" id="TIGR04020">
    <property type="entry name" value="seco_metab_LLM"/>
    <property type="match status" value="1"/>
</dbReference>
<dbReference type="Gene3D" id="1.10.1200.10">
    <property type="entry name" value="ACP-like"/>
    <property type="match status" value="2"/>
</dbReference>
<dbReference type="InterPro" id="IPR036661">
    <property type="entry name" value="Luciferase-like_sf"/>
</dbReference>
<dbReference type="NCBIfam" id="NF003417">
    <property type="entry name" value="PRK04813.1"/>
    <property type="match status" value="3"/>
</dbReference>
<dbReference type="Pfam" id="PF13193">
    <property type="entry name" value="AMP-binding_C"/>
    <property type="match status" value="1"/>
</dbReference>
<dbReference type="InterPro" id="IPR006162">
    <property type="entry name" value="Ppantetheine_attach_site"/>
</dbReference>
<dbReference type="Pfam" id="PF00296">
    <property type="entry name" value="Bac_luciferase"/>
    <property type="match status" value="1"/>
</dbReference>
<feature type="domain" description="Carrier" evidence="4">
    <location>
        <begin position="2414"/>
        <end position="2491"/>
    </location>
</feature>
<dbReference type="PROSITE" id="PS50075">
    <property type="entry name" value="CARRIER"/>
    <property type="match status" value="2"/>
</dbReference>
<name>A0A327SD52_9SPHI</name>
<evidence type="ECO:0000256" key="1">
    <source>
        <dbReference type="ARBA" id="ARBA00001957"/>
    </source>
</evidence>
<dbReference type="InterPro" id="IPR025110">
    <property type="entry name" value="AMP-bd_C"/>
</dbReference>
<evidence type="ECO:0000256" key="2">
    <source>
        <dbReference type="ARBA" id="ARBA00022450"/>
    </source>
</evidence>
<dbReference type="SUPFAM" id="SSF51679">
    <property type="entry name" value="Bacterial luciferase-like"/>
    <property type="match status" value="1"/>
</dbReference>
<proteinExistence type="predicted"/>
<dbReference type="Gene3D" id="3.40.50.12780">
    <property type="entry name" value="N-terminal domain of ligase-like"/>
    <property type="match status" value="2"/>
</dbReference>
<dbReference type="InterPro" id="IPR045851">
    <property type="entry name" value="AMP-bd_C_sf"/>
</dbReference>
<dbReference type="Gene3D" id="2.30.38.10">
    <property type="entry name" value="Luciferase, Domain 3"/>
    <property type="match status" value="1"/>
</dbReference>
<dbReference type="InterPro" id="IPR011251">
    <property type="entry name" value="Luciferase-like_dom"/>
</dbReference>
<dbReference type="GO" id="GO:0004497">
    <property type="term" value="F:monooxygenase activity"/>
    <property type="evidence" value="ECO:0007669"/>
    <property type="project" value="UniProtKB-KW"/>
</dbReference>
<accession>A0A327SD52</accession>
<dbReference type="Gene3D" id="1.10.10.1830">
    <property type="entry name" value="Non-ribosomal peptide synthase, adenylation domain"/>
    <property type="match status" value="1"/>
</dbReference>
<dbReference type="RefSeq" id="WP_111635115.1">
    <property type="nucleotide sequence ID" value="NZ_QLLR01000022.1"/>
</dbReference>
<keyword evidence="5" id="KW-0560">Oxidoreductase</keyword>
<dbReference type="PANTHER" id="PTHR45527:SF1">
    <property type="entry name" value="FATTY ACID SYNTHASE"/>
    <property type="match status" value="1"/>
</dbReference>
<dbReference type="NCBIfam" id="TIGR01733">
    <property type="entry name" value="AA-adenyl-dom"/>
    <property type="match status" value="1"/>
</dbReference>
<dbReference type="SUPFAM" id="SSF47336">
    <property type="entry name" value="ACP-like"/>
    <property type="match status" value="2"/>
</dbReference>
<dbReference type="FunFam" id="3.40.50.980:FF:000002">
    <property type="entry name" value="Enterobactin synthetase component F"/>
    <property type="match status" value="1"/>
</dbReference>
<organism evidence="5 6">
    <name type="scientific">Pedobacter cryoconitis</name>
    <dbReference type="NCBI Taxonomy" id="188932"/>
    <lineage>
        <taxon>Bacteria</taxon>
        <taxon>Pseudomonadati</taxon>
        <taxon>Bacteroidota</taxon>
        <taxon>Sphingobacteriia</taxon>
        <taxon>Sphingobacteriales</taxon>
        <taxon>Sphingobacteriaceae</taxon>
        <taxon>Pedobacter</taxon>
    </lineage>
</organism>
<dbReference type="InterPro" id="IPR000873">
    <property type="entry name" value="AMP-dep_synth/lig_dom"/>
</dbReference>
<dbReference type="PROSITE" id="PS00012">
    <property type="entry name" value="PHOSPHOPANTETHEINE"/>
    <property type="match status" value="1"/>
</dbReference>
<dbReference type="InterPro" id="IPR010071">
    <property type="entry name" value="AA_adenyl_dom"/>
</dbReference>
<keyword evidence="5" id="KW-0503">Monooxygenase</keyword>
<dbReference type="Pfam" id="PF00550">
    <property type="entry name" value="PP-binding"/>
    <property type="match status" value="2"/>
</dbReference>
<dbReference type="GO" id="GO:0031177">
    <property type="term" value="F:phosphopantetheine binding"/>
    <property type="evidence" value="ECO:0007669"/>
    <property type="project" value="InterPro"/>
</dbReference>
<dbReference type="GO" id="GO:0043041">
    <property type="term" value="P:amino acid activation for nonribosomal peptide biosynthetic process"/>
    <property type="evidence" value="ECO:0007669"/>
    <property type="project" value="TreeGrafter"/>
</dbReference>
<dbReference type="SUPFAM" id="SSF52777">
    <property type="entry name" value="CoA-dependent acyltransferases"/>
    <property type="match status" value="6"/>
</dbReference>
<dbReference type="InterPro" id="IPR042099">
    <property type="entry name" value="ANL_N_sf"/>
</dbReference>
<keyword evidence="2" id="KW-0596">Phosphopantetheine</keyword>
<dbReference type="Pfam" id="PF00501">
    <property type="entry name" value="AMP-binding"/>
    <property type="match status" value="3"/>
</dbReference>
<dbReference type="FunFam" id="2.30.38.10:FF:000001">
    <property type="entry name" value="Non-ribosomal peptide synthetase PvdI"/>
    <property type="match status" value="1"/>
</dbReference>
<dbReference type="SMART" id="SM00823">
    <property type="entry name" value="PKS_PP"/>
    <property type="match status" value="2"/>
</dbReference>
<sequence>MEALLSKLIELEISLEASGLELNIYDPYKKLTPELITDIKRKKSELLSLLQGVAVQEESVMIPRVSAQDYYPLSYAQKRLYFLYRYNQDAVAYNMPRVMELEGELDMEKIKETFRRLILRHESLRTYLVMHSDGPVQKIRTDVFFEVAHTFAGQNDTEQLIRDFVKPFDLSVAPLMRAELLGIGVNKHLLLLDMHHIIADGVSQQLLVKDFMALYNGETLPPLQLQFKDYAAWQQDDNRYIEIEKQSSFWIKEFAGELQPLDLPFDYPRPPAMNYDGGLYEFRINNLETAQLKATAAASGTTLFMVMLAAYNILLSRLSNQQDIVIGIPTAGRKYAGLEHIIGMFVNTLPVRNFTDDELTFRELVAAVSMKTIACIDNQDYPYEELIDQLKLERDASRNPLFNVLFDFLSFEQAVAAIPGLTIRPYSSNHGVSKFDLTLYAFQDGQDIVLHLEYATSLFKKETIARFASYFKRILSVVAVQPDIKINAIQMLPEPEREQLLTTFNATQIAYPADATIVSLFEQQVIQTPDKIAVVYENQQYSFHELNRLANQLANRLRNEYGVVTGDIVGIIASRSGLMIAGMLGILKAGAAYVPVDPAYPQQRKEYILHDSAVRVLVTDHETHIPAGFVEPVLLLDNSQQDYEDSSPVHAVAASDICYLIYTSGSTGNPKGVMISHYNVVNFFAGMNQRLPVGENDCMLALTSTSFDISVLEIFWTLCQGVKVIVHPSHIAVNDLARYLPGENTVTDFSLLFFSSYNKEETNKYGLLQDAVKYADKNGFKAVWIPERHFHEFGGLYPNPSVISAALAMVTDHITLRSGSVVSPLHDAVRIAEEWSVVDNLSEGRVELSFASGWNPNDFVLNAASYPTRQRTMFEQIEEVKKLWRGETISRTNGLGKTVDIQVFPRALQKELPVWITSAGNEETFKTAGAIGAHILTHFLGQDMETLSHNINVYREARLLHGHQGPGKVALMLHTYVGEDIETVEKLVEQPFIEYLKSAVGLSKILHEEVGVTEADLSEERKAVILKNAFLRYYKTGSLIGTQKSCTEIVRRLKKAGVNEIACLVDFGLPVDHVMAGLHHLKSLKEVFDGQNKSAGHPITLLQSTPSFMQQALESPGSVALLRSLRLLLLGGEGVPLSLVRDLQKQTNAALYNMYGPTETTIWSCVHAFEPGLQKVLIGTPIANTQLYILNKDLQLVPIGVVGDLYIAGDGLSRGYWKRPELTAEKFIANPYQAGSLMYKTSDMARWQADGTVELLGREDNQVKIRGYRVELGEIENSLCAYEGITEAVVTAREENGTRLLVAYYTAAHNVDTDALKKHLLLKLPEYMIPAYFMAMDVLPLTPNGKINRKALPDPVFQEETDYVPLGNEAEDKLATLWADILKADKKRIGASSDFFKLGGHSLNAMILLGRIEQAFNKSIPLKQLYHISTLRDVANYLQADNETGKERNSYRIPVAPLQAFYPLSSQQKRVYFLHQMNPLSLAYNETGIYQLHGMVDQEKLTGAFQQLVQRHDILRTFFDIENGEPVQKIADHIDFTIEFPEPDNNVQEILTGLVKPFDLTQAPLIRVALVTLEKNKHILLVDIHHIITDGMSKNLLLSDFMRLYKNEIPAVPVLQYKDYAVWQQSTARVELVQQQKIFWMQLFANQPPVLSLPADFQRPQLKTQIGKTLGFTLGAEDSECLKQLAASERTTLYIVLLSIYNILLARLGNQQDVVVGTPTAGRLHMELESMIGMFVNTLALRNNVAAVLPFTEFLAAVNGNTIACLDNQFYPYEDLVTELKLQRDTSRNPLFDTFFVFHNFETTAFDIPGLVLQQSERVHHLAKFDLTLEVFEENGNISLNFEYAAELFQEETIKRWRDAFLMIVNAVIADKTIRIADIELLTETDRKLIKEVFNDTTAAYSDEETLVSVFEKQAEYTPDALAVQLGDYKCTYGELNSKSAKMATYLLQVASLKTGDLAGILLEREQALMPGLFGILKAGAAYVPIDTNAPIERISAIINDAKIKVLITRSKYLKDITVNCLVINLDEVSEAIEACTALNIAKPSPGNLAYVIYTSGSTGVPKGVMIEHRSVINRICWMQKIFPLSAADVVLQKTPLFFDVSVWELFWWTFAGASLCLLPPGSEKDPDEIVHAISEKQVTVIHFVPSMLGAFLTAIKNKPFSQQLKQLRLVFSSGEALRTEHVQQFNRLLQNTCGTRLINLYGPTEATVEVSFYECLPGRNEVSVPIGKPIDNIRLYIVDSSNRMVPIGVPGELCIAGVGLARGYLHNDTLTKEKFIEVPNPLNERFYKTGDLVRWLPDGNILYLGRMDNQVKIRGFRIELGEIETWLGKYNGITDAIVAVKEKNDEKYLIAYYTADDAIEAAAIKKYLQGKLPEYYLPSYYMQLSALPLTPNGKLDTRALPDPAIAIGNSYNPPVGETQCELVLIWAAVLKIDATTIDVHTSFFELGGHSLSGINLVNKIKQAFNVFIGLKELFTHVTIEQQAGLIDSGSRIDTSSITSAGQHPYYITSSAQERLFYEHMWQDDKIIGNVVVAYEVKGSLDADKLQKAFDVLINRHEGLRTGFSIEDDQVVQVVHENVPFSLHDFNSQTYISLQDAVKDFARPFDLEAPPLMRCGLLKQQGLGSYLLLDIHHIICDGISLNILMNDFKRIYQNLSLGPLPIRYADYAVWQRKQAESLMVQKSFWQAQFAGEWPTIDLPVLKDRDQVKVYAAAQQVLTINDNQHLQIKKIAAEYGVSNFMFLLTLYYMLIAKISGKTAIVIGTDAEGRSQPGLENVVGTFVNVLPLQIQVNGSGTFTEMLETVKQCVLNALDNQDYQFDQMLALWGSQHTGKLVEVYFSYTNFFDNDVQLQEPELLPVSFTKQSPVTRYELELNVVENSSREINITFLYSIDLYDKDTIGLFIDYYQQLLEAVLQNPSLIIDHISLGQTR</sequence>
<dbReference type="EMBL" id="QLLR01000022">
    <property type="protein sequence ID" value="RAJ26891.1"/>
    <property type="molecule type" value="Genomic_DNA"/>
</dbReference>
<dbReference type="OrthoDB" id="4317020at2"/>
<dbReference type="Proteomes" id="UP000249754">
    <property type="component" value="Unassembled WGS sequence"/>
</dbReference>
<dbReference type="GO" id="GO:0044550">
    <property type="term" value="P:secondary metabolite biosynthetic process"/>
    <property type="evidence" value="ECO:0007669"/>
    <property type="project" value="UniProtKB-ARBA"/>
</dbReference>
<dbReference type="InterPro" id="IPR044894">
    <property type="entry name" value="TubC_N_sf"/>
</dbReference>
<evidence type="ECO:0000313" key="6">
    <source>
        <dbReference type="Proteomes" id="UP000249754"/>
    </source>
</evidence>
<dbReference type="InterPro" id="IPR023213">
    <property type="entry name" value="CAT-like_dom_sf"/>
</dbReference>
<comment type="cofactor">
    <cofactor evidence="1">
        <name>pantetheine 4'-phosphate</name>
        <dbReference type="ChEBI" id="CHEBI:47942"/>
    </cofactor>
</comment>
<comment type="caution">
    <text evidence="5">The sequence shown here is derived from an EMBL/GenBank/DDBJ whole genome shotgun (WGS) entry which is preliminary data.</text>
</comment>
<evidence type="ECO:0000313" key="5">
    <source>
        <dbReference type="EMBL" id="RAJ26891.1"/>
    </source>
</evidence>
<dbReference type="CDD" id="cd05930">
    <property type="entry name" value="A_NRPS"/>
    <property type="match status" value="1"/>
</dbReference>
<dbReference type="FunFam" id="3.40.50.980:FF:000001">
    <property type="entry name" value="Non-ribosomal peptide synthetase"/>
    <property type="match status" value="2"/>
</dbReference>
<dbReference type="InterPro" id="IPR036736">
    <property type="entry name" value="ACP-like_sf"/>
</dbReference>
<dbReference type="Pfam" id="PF00668">
    <property type="entry name" value="Condensation"/>
    <property type="match status" value="3"/>
</dbReference>
<keyword evidence="3" id="KW-0597">Phosphoprotein</keyword>
<dbReference type="GO" id="GO:0005737">
    <property type="term" value="C:cytoplasm"/>
    <property type="evidence" value="ECO:0007669"/>
    <property type="project" value="TreeGrafter"/>
</dbReference>
<dbReference type="Gene3D" id="3.30.300.30">
    <property type="match status" value="2"/>
</dbReference>
<dbReference type="SUPFAM" id="SSF56801">
    <property type="entry name" value="Acetyl-CoA synthetase-like"/>
    <property type="match status" value="3"/>
</dbReference>
<dbReference type="Gene3D" id="3.20.20.30">
    <property type="entry name" value="Luciferase-like domain"/>
    <property type="match status" value="1"/>
</dbReference>
<dbReference type="InterPro" id="IPR020806">
    <property type="entry name" value="PKS_PP-bd"/>
</dbReference>
<gene>
    <name evidence="5" type="ORF">LY11_03717</name>
</gene>
<protein>
    <submittedName>
        <fullName evidence="5">Amino acid adenylation domain-containing protein/natural product biosynthesis luciferase-like monooxygenase protein</fullName>
    </submittedName>
</protein>
<dbReference type="FunFam" id="3.30.300.30:FF:000010">
    <property type="entry name" value="Enterobactin synthetase component F"/>
    <property type="match status" value="1"/>
</dbReference>
<feature type="domain" description="Carrier" evidence="4">
    <location>
        <begin position="1365"/>
        <end position="1442"/>
    </location>
</feature>
<evidence type="ECO:0000259" key="4">
    <source>
        <dbReference type="PROSITE" id="PS50075"/>
    </source>
</evidence>
<dbReference type="InterPro" id="IPR020845">
    <property type="entry name" value="AMP-binding_CS"/>
</dbReference>
<dbReference type="GO" id="GO:0016705">
    <property type="term" value="F:oxidoreductase activity, acting on paired donors, with incorporation or reduction of molecular oxygen"/>
    <property type="evidence" value="ECO:0007669"/>
    <property type="project" value="InterPro"/>
</dbReference>
<dbReference type="FunFam" id="3.40.50.12780:FF:000012">
    <property type="entry name" value="Non-ribosomal peptide synthetase"/>
    <property type="match status" value="1"/>
</dbReference>
<dbReference type="InterPro" id="IPR001242">
    <property type="entry name" value="Condensation_dom"/>
</dbReference>
<dbReference type="Gene3D" id="3.30.559.30">
    <property type="entry name" value="Nonribosomal peptide synthetase, condensation domain"/>
    <property type="match status" value="3"/>
</dbReference>
<dbReference type="PROSITE" id="PS00455">
    <property type="entry name" value="AMP_BINDING"/>
    <property type="match status" value="2"/>
</dbReference>
<dbReference type="InterPro" id="IPR024011">
    <property type="entry name" value="Biosynth_lucif-like_mOase_dom"/>
</dbReference>
<dbReference type="CDD" id="cd19531">
    <property type="entry name" value="LCL_NRPS-like"/>
    <property type="match status" value="3"/>
</dbReference>
<reference evidence="5 6" key="1">
    <citation type="submission" date="2018-06" db="EMBL/GenBank/DDBJ databases">
        <title>Genomic Encyclopedia of Archaeal and Bacterial Type Strains, Phase II (KMG-II): from individual species to whole genera.</title>
        <authorList>
            <person name="Goeker M."/>
        </authorList>
    </citation>
    <scope>NUCLEOTIDE SEQUENCE [LARGE SCALE GENOMIC DNA]</scope>
    <source>
        <strain evidence="5 6">DSM 14825</strain>
    </source>
</reference>
<dbReference type="Gene3D" id="3.40.50.980">
    <property type="match status" value="1"/>
</dbReference>
<dbReference type="Gene3D" id="3.30.559.10">
    <property type="entry name" value="Chloramphenicol acetyltransferase-like domain"/>
    <property type="match status" value="3"/>
</dbReference>
<evidence type="ECO:0000256" key="3">
    <source>
        <dbReference type="ARBA" id="ARBA00022553"/>
    </source>
</evidence>
<dbReference type="InterPro" id="IPR009081">
    <property type="entry name" value="PP-bd_ACP"/>
</dbReference>
<dbReference type="PANTHER" id="PTHR45527">
    <property type="entry name" value="NONRIBOSOMAL PEPTIDE SYNTHETASE"/>
    <property type="match status" value="1"/>
</dbReference>